<protein>
    <submittedName>
        <fullName evidence="1">Uncharacterized protein</fullName>
    </submittedName>
</protein>
<accession>A0A366LU36</accession>
<dbReference type="InterPro" id="IPR045929">
    <property type="entry name" value="DUF6348"/>
</dbReference>
<organism evidence="1 2">
    <name type="scientific">Spongiactinospora rosea</name>
    <dbReference type="NCBI Taxonomy" id="2248750"/>
    <lineage>
        <taxon>Bacteria</taxon>
        <taxon>Bacillati</taxon>
        <taxon>Actinomycetota</taxon>
        <taxon>Actinomycetes</taxon>
        <taxon>Streptosporangiales</taxon>
        <taxon>Streptosporangiaceae</taxon>
        <taxon>Spongiactinospora</taxon>
    </lineage>
</organism>
<proteinExistence type="predicted"/>
<dbReference type="Pfam" id="PF19875">
    <property type="entry name" value="DUF6348"/>
    <property type="match status" value="1"/>
</dbReference>
<comment type="caution">
    <text evidence="1">The sequence shown here is derived from an EMBL/GenBank/DDBJ whole genome shotgun (WGS) entry which is preliminary data.</text>
</comment>
<dbReference type="RefSeq" id="WP_113983742.1">
    <property type="nucleotide sequence ID" value="NZ_QMEY01000014.1"/>
</dbReference>
<dbReference type="Proteomes" id="UP000253303">
    <property type="component" value="Unassembled WGS sequence"/>
</dbReference>
<dbReference type="EMBL" id="QMEY01000014">
    <property type="protein sequence ID" value="RBQ16879.1"/>
    <property type="molecule type" value="Genomic_DNA"/>
</dbReference>
<dbReference type="OrthoDB" id="3281520at2"/>
<name>A0A366LU36_9ACTN</name>
<evidence type="ECO:0000313" key="2">
    <source>
        <dbReference type="Proteomes" id="UP000253303"/>
    </source>
</evidence>
<dbReference type="AlphaFoldDB" id="A0A366LU36"/>
<reference evidence="1 2" key="1">
    <citation type="submission" date="2018-06" db="EMBL/GenBank/DDBJ databases">
        <title>Sphaerisporangium craniellae sp. nov., isolated from a marine sponge in the South China Sea.</title>
        <authorList>
            <person name="Li L."/>
        </authorList>
    </citation>
    <scope>NUCLEOTIDE SEQUENCE [LARGE SCALE GENOMIC DNA]</scope>
    <source>
        <strain evidence="1 2">LHW63015</strain>
    </source>
</reference>
<keyword evidence="2" id="KW-1185">Reference proteome</keyword>
<gene>
    <name evidence="1" type="ORF">DP939_27830</name>
</gene>
<sequence>MVESEDFAAAVEVGIAALCAGEEPPSDEETWNRLTGAGVEPWLAERLLIFLPMAYIRRLLPGVLYPETLTTPGGRVKLLAEPVFTAALDRAQRAGRAEIERIALRGAEFDAINNALHAGSELSDLTLGESSLAGDLSPVGEGDGGVPSPRAVFVELLRAHGVPLDGETRVSAELYVHPAPDGLAMAQVDFAVSHPALAQPWLVESFAGHGTTWREAIGRAVRMFELGALHPIAEGLLRPGAAPGQVERQRYEHPGGPFEVVLGPQINLFTDLQVPPAAPLLDRLLDALRAEPLTRKVHGLRLFVAYHDGLLQTNEVLLDNAPWPTGETIAAHADAPLPDGNVAIRLFALLVPRSS</sequence>
<evidence type="ECO:0000313" key="1">
    <source>
        <dbReference type="EMBL" id="RBQ16879.1"/>
    </source>
</evidence>